<dbReference type="EMBL" id="KZ772675">
    <property type="protein sequence ID" value="PTQ49217.1"/>
    <property type="molecule type" value="Genomic_DNA"/>
</dbReference>
<sequence length="131" mass="15455">MGHVRTRRWEETAFDEAVQRLETDGHHLVLRFRHSIHLGSPHENVLRNTIIISVTPLFPLPSIQYHHPLLRPFLLLLHRQRLFFHRHHHIFRCLAPELSRLRDTTTVTSTLLLPFGFGLWPLQLLGLEGIF</sequence>
<accession>A0A2R6XT14</accession>
<name>A0A2R6XT14_MARPO</name>
<evidence type="ECO:0000313" key="1">
    <source>
        <dbReference type="EMBL" id="PTQ49217.1"/>
    </source>
</evidence>
<evidence type="ECO:0000313" key="2">
    <source>
        <dbReference type="Proteomes" id="UP000244005"/>
    </source>
</evidence>
<reference evidence="2" key="1">
    <citation type="journal article" date="2017" name="Cell">
        <title>Insights into land plant evolution garnered from the Marchantia polymorpha genome.</title>
        <authorList>
            <person name="Bowman J.L."/>
            <person name="Kohchi T."/>
            <person name="Yamato K.T."/>
            <person name="Jenkins J."/>
            <person name="Shu S."/>
            <person name="Ishizaki K."/>
            <person name="Yamaoka S."/>
            <person name="Nishihama R."/>
            <person name="Nakamura Y."/>
            <person name="Berger F."/>
            <person name="Adam C."/>
            <person name="Aki S.S."/>
            <person name="Althoff F."/>
            <person name="Araki T."/>
            <person name="Arteaga-Vazquez M.A."/>
            <person name="Balasubrmanian S."/>
            <person name="Barry K."/>
            <person name="Bauer D."/>
            <person name="Boehm C.R."/>
            <person name="Briginshaw L."/>
            <person name="Caballero-Perez J."/>
            <person name="Catarino B."/>
            <person name="Chen F."/>
            <person name="Chiyoda S."/>
            <person name="Chovatia M."/>
            <person name="Davies K.M."/>
            <person name="Delmans M."/>
            <person name="Demura T."/>
            <person name="Dierschke T."/>
            <person name="Dolan L."/>
            <person name="Dorantes-Acosta A.E."/>
            <person name="Eklund D.M."/>
            <person name="Florent S.N."/>
            <person name="Flores-Sandoval E."/>
            <person name="Fujiyama A."/>
            <person name="Fukuzawa H."/>
            <person name="Galik B."/>
            <person name="Grimanelli D."/>
            <person name="Grimwood J."/>
            <person name="Grossniklaus U."/>
            <person name="Hamada T."/>
            <person name="Haseloff J."/>
            <person name="Hetherington A.J."/>
            <person name="Higo A."/>
            <person name="Hirakawa Y."/>
            <person name="Hundley H.N."/>
            <person name="Ikeda Y."/>
            <person name="Inoue K."/>
            <person name="Inoue S.I."/>
            <person name="Ishida S."/>
            <person name="Jia Q."/>
            <person name="Kakita M."/>
            <person name="Kanazawa T."/>
            <person name="Kawai Y."/>
            <person name="Kawashima T."/>
            <person name="Kennedy M."/>
            <person name="Kinose K."/>
            <person name="Kinoshita T."/>
            <person name="Kohara Y."/>
            <person name="Koide E."/>
            <person name="Komatsu K."/>
            <person name="Kopischke S."/>
            <person name="Kubo M."/>
            <person name="Kyozuka J."/>
            <person name="Lagercrantz U."/>
            <person name="Lin S.S."/>
            <person name="Lindquist E."/>
            <person name="Lipzen A.M."/>
            <person name="Lu C.W."/>
            <person name="De Luna E."/>
            <person name="Martienssen R.A."/>
            <person name="Minamino N."/>
            <person name="Mizutani M."/>
            <person name="Mizutani M."/>
            <person name="Mochizuki N."/>
            <person name="Monte I."/>
            <person name="Mosher R."/>
            <person name="Nagasaki H."/>
            <person name="Nakagami H."/>
            <person name="Naramoto S."/>
            <person name="Nishitani K."/>
            <person name="Ohtani M."/>
            <person name="Okamoto T."/>
            <person name="Okumura M."/>
            <person name="Phillips J."/>
            <person name="Pollak B."/>
            <person name="Reinders A."/>
            <person name="Rovekamp M."/>
            <person name="Sano R."/>
            <person name="Sawa S."/>
            <person name="Schmid M.W."/>
            <person name="Shirakawa M."/>
            <person name="Solano R."/>
            <person name="Spunde A."/>
            <person name="Suetsugu N."/>
            <person name="Sugano S."/>
            <person name="Sugiyama A."/>
            <person name="Sun R."/>
            <person name="Suzuki Y."/>
            <person name="Takenaka M."/>
            <person name="Takezawa D."/>
            <person name="Tomogane H."/>
            <person name="Tsuzuki M."/>
            <person name="Ueda T."/>
            <person name="Umeda M."/>
            <person name="Ward J.M."/>
            <person name="Watanabe Y."/>
            <person name="Yazaki K."/>
            <person name="Yokoyama R."/>
            <person name="Yoshitake Y."/>
            <person name="Yotsui I."/>
            <person name="Zachgo S."/>
            <person name="Schmutz J."/>
        </authorList>
    </citation>
    <scope>NUCLEOTIDE SEQUENCE [LARGE SCALE GENOMIC DNA]</scope>
    <source>
        <strain evidence="2">Tak-1</strain>
    </source>
</reference>
<proteinExistence type="predicted"/>
<dbReference type="Proteomes" id="UP000244005">
    <property type="component" value="Unassembled WGS sequence"/>
</dbReference>
<protein>
    <submittedName>
        <fullName evidence="1">Uncharacterized protein</fullName>
    </submittedName>
</protein>
<gene>
    <name evidence="1" type="ORF">MARPO_0003s0109</name>
</gene>
<organism evidence="1 2">
    <name type="scientific">Marchantia polymorpha</name>
    <name type="common">Common liverwort</name>
    <name type="synonym">Marchantia aquatica</name>
    <dbReference type="NCBI Taxonomy" id="3197"/>
    <lineage>
        <taxon>Eukaryota</taxon>
        <taxon>Viridiplantae</taxon>
        <taxon>Streptophyta</taxon>
        <taxon>Embryophyta</taxon>
        <taxon>Marchantiophyta</taxon>
        <taxon>Marchantiopsida</taxon>
        <taxon>Marchantiidae</taxon>
        <taxon>Marchantiales</taxon>
        <taxon>Marchantiaceae</taxon>
        <taxon>Marchantia</taxon>
    </lineage>
</organism>
<keyword evidence="2" id="KW-1185">Reference proteome</keyword>
<dbReference type="AlphaFoldDB" id="A0A2R6XT14"/>